<evidence type="ECO:0000256" key="1">
    <source>
        <dbReference type="SAM" id="MobiDB-lite"/>
    </source>
</evidence>
<sequence length="80" mass="9326">MEIDVRRTETQPNRSGGMFTPSGFRAAQLSPMNDNFQTFAGPLRQLETCNGEPSKKPETLDFYDYLKYFTRDPSWNCFNY</sequence>
<protein>
    <submittedName>
        <fullName evidence="3">Uncharacterized protein</fullName>
    </submittedName>
</protein>
<reference evidence="2" key="1">
    <citation type="submission" date="2012-09" db="EMBL/GenBank/DDBJ databases">
        <authorList>
            <person name="Martin A.A."/>
        </authorList>
    </citation>
    <scope>NUCLEOTIDE SEQUENCE</scope>
</reference>
<name>A0A0K0D5G8_ANGCA</name>
<accession>A0A0K0D5G8</accession>
<keyword evidence="2" id="KW-1185">Reference proteome</keyword>
<dbReference type="Proteomes" id="UP000035642">
    <property type="component" value="Unassembled WGS sequence"/>
</dbReference>
<evidence type="ECO:0000313" key="3">
    <source>
        <dbReference type="WBParaSite" id="ACAC_0000531301-mRNA-1"/>
    </source>
</evidence>
<evidence type="ECO:0000313" key="2">
    <source>
        <dbReference type="Proteomes" id="UP000035642"/>
    </source>
</evidence>
<organism evidence="2 3">
    <name type="scientific">Angiostrongylus cantonensis</name>
    <name type="common">Rat lungworm</name>
    <dbReference type="NCBI Taxonomy" id="6313"/>
    <lineage>
        <taxon>Eukaryota</taxon>
        <taxon>Metazoa</taxon>
        <taxon>Ecdysozoa</taxon>
        <taxon>Nematoda</taxon>
        <taxon>Chromadorea</taxon>
        <taxon>Rhabditida</taxon>
        <taxon>Rhabditina</taxon>
        <taxon>Rhabditomorpha</taxon>
        <taxon>Strongyloidea</taxon>
        <taxon>Metastrongylidae</taxon>
        <taxon>Angiostrongylus</taxon>
    </lineage>
</organism>
<feature type="region of interest" description="Disordered" evidence="1">
    <location>
        <begin position="1"/>
        <end position="20"/>
    </location>
</feature>
<reference evidence="3" key="2">
    <citation type="submission" date="2017-02" db="UniProtKB">
        <authorList>
            <consortium name="WormBaseParasite"/>
        </authorList>
    </citation>
    <scope>IDENTIFICATION</scope>
</reference>
<proteinExistence type="predicted"/>
<dbReference type="WBParaSite" id="ACAC_0000531301-mRNA-1">
    <property type="protein sequence ID" value="ACAC_0000531301-mRNA-1"/>
    <property type="gene ID" value="ACAC_0000531301"/>
</dbReference>
<dbReference type="AlphaFoldDB" id="A0A0K0D5G8"/>